<reference evidence="7 8" key="1">
    <citation type="journal article" date="2015" name="Genome Biol.">
        <title>Comparative genomics of Steinernema reveals deeply conserved gene regulatory networks.</title>
        <authorList>
            <person name="Dillman A.R."/>
            <person name="Macchietto M."/>
            <person name="Porter C.F."/>
            <person name="Rogers A."/>
            <person name="Williams B."/>
            <person name="Antoshechkin I."/>
            <person name="Lee M.M."/>
            <person name="Goodwin Z."/>
            <person name="Lu X."/>
            <person name="Lewis E.E."/>
            <person name="Goodrich-Blair H."/>
            <person name="Stock S.P."/>
            <person name="Adams B.J."/>
            <person name="Sternberg P.W."/>
            <person name="Mortazavi A."/>
        </authorList>
    </citation>
    <scope>NUCLEOTIDE SEQUENCE [LARGE SCALE GENOMIC DNA]</scope>
    <source>
        <strain evidence="7 8">ALL</strain>
    </source>
</reference>
<accession>A0A4U5PHM6</accession>
<organism evidence="7 8">
    <name type="scientific">Steinernema carpocapsae</name>
    <name type="common">Entomopathogenic nematode</name>
    <dbReference type="NCBI Taxonomy" id="34508"/>
    <lineage>
        <taxon>Eukaryota</taxon>
        <taxon>Metazoa</taxon>
        <taxon>Ecdysozoa</taxon>
        <taxon>Nematoda</taxon>
        <taxon>Chromadorea</taxon>
        <taxon>Rhabditida</taxon>
        <taxon>Tylenchina</taxon>
        <taxon>Panagrolaimomorpha</taxon>
        <taxon>Strongyloidoidea</taxon>
        <taxon>Steinernematidae</taxon>
        <taxon>Steinernema</taxon>
    </lineage>
</organism>
<comment type="caution">
    <text evidence="7">The sequence shown here is derived from an EMBL/GenBank/DDBJ whole genome shotgun (WGS) entry which is preliminary data.</text>
</comment>
<evidence type="ECO:0000259" key="6">
    <source>
        <dbReference type="PROSITE" id="PS50262"/>
    </source>
</evidence>
<dbReference type="GO" id="GO:0016020">
    <property type="term" value="C:membrane"/>
    <property type="evidence" value="ECO:0007669"/>
    <property type="project" value="UniProtKB-SubCell"/>
</dbReference>
<feature type="transmembrane region" description="Helical" evidence="5">
    <location>
        <begin position="20"/>
        <end position="38"/>
    </location>
</feature>
<dbReference type="PANTHER" id="PTHR22943">
    <property type="entry name" value="7-TRANSMEMBRANE DOMAIN RECEPTOR C.ELEGANS"/>
    <property type="match status" value="1"/>
</dbReference>
<dbReference type="PANTHER" id="PTHR22943:SF248">
    <property type="entry name" value="SEVEN TM RECEPTOR"/>
    <property type="match status" value="1"/>
</dbReference>
<evidence type="ECO:0000256" key="3">
    <source>
        <dbReference type="ARBA" id="ARBA00022989"/>
    </source>
</evidence>
<dbReference type="OrthoDB" id="5789179at2759"/>
<dbReference type="Proteomes" id="UP000298663">
    <property type="component" value="Unassembled WGS sequence"/>
</dbReference>
<gene>
    <name evidence="7" type="ORF">L596_010111</name>
</gene>
<sequence length="341" mass="38774">MLILEYPKQLPKILQVDHYLAAVLGILLNTIVVIGLSLKRSNKLGSYRWFLLAHSVNDLVSAVSMGILELTFDYSYNTMIMIVNGPLTVFGSSIGKLCFMLFSSSMFLNISLLALTFAYRYVQICKKQYLYKFSELPYIGCIALAIAGPLVAMEVSVVYAYTFSYKFTVQAETNMFDVRALYVQDVTCIAFYITCVLFVSVAFVSYTLIFFCCKAIFSYLKQSESALTQKTKSTQKLFTIVLLLQSVTPILTSTLPACGMIIGIVLQLEVRWITWVMSATFVWLPVLNAETQNKSYRDFDKYTTAQLEITNLVRICMKIMKRMDQRAVGVIQHYKIYEDCL</sequence>
<evidence type="ECO:0000313" key="8">
    <source>
        <dbReference type="Proteomes" id="UP000298663"/>
    </source>
</evidence>
<evidence type="ECO:0000256" key="1">
    <source>
        <dbReference type="ARBA" id="ARBA00004370"/>
    </source>
</evidence>
<feature type="transmembrane region" description="Helical" evidence="5">
    <location>
        <begin position="88"/>
        <end position="115"/>
    </location>
</feature>
<dbReference type="AlphaFoldDB" id="A0A4U5PHM6"/>
<protein>
    <recommendedName>
        <fullName evidence="6">G-protein coupled receptors family 1 profile domain-containing protein</fullName>
    </recommendedName>
</protein>
<keyword evidence="3 5" id="KW-1133">Transmembrane helix</keyword>
<evidence type="ECO:0000256" key="2">
    <source>
        <dbReference type="ARBA" id="ARBA00022692"/>
    </source>
</evidence>
<reference evidence="7 8" key="2">
    <citation type="journal article" date="2019" name="G3 (Bethesda)">
        <title>Hybrid Assembly of the Genome of the Entomopathogenic Nematode Steinernema carpocapsae Identifies the X-Chromosome.</title>
        <authorList>
            <person name="Serra L."/>
            <person name="Macchietto M."/>
            <person name="Macias-Munoz A."/>
            <person name="McGill C.J."/>
            <person name="Rodriguez I.M."/>
            <person name="Rodriguez B."/>
            <person name="Murad R."/>
            <person name="Mortazavi A."/>
        </authorList>
    </citation>
    <scope>NUCLEOTIDE SEQUENCE [LARGE SCALE GENOMIC DNA]</scope>
    <source>
        <strain evidence="7 8">ALL</strain>
    </source>
</reference>
<feature type="transmembrane region" description="Helical" evidence="5">
    <location>
        <begin position="189"/>
        <end position="217"/>
    </location>
</feature>
<feature type="transmembrane region" description="Helical" evidence="5">
    <location>
        <begin position="50"/>
        <end position="68"/>
    </location>
</feature>
<evidence type="ECO:0000313" key="7">
    <source>
        <dbReference type="EMBL" id="TKR96030.1"/>
    </source>
</evidence>
<feature type="transmembrane region" description="Helical" evidence="5">
    <location>
        <begin position="272"/>
        <end position="289"/>
    </location>
</feature>
<name>A0A4U5PHM6_STECR</name>
<keyword evidence="2 5" id="KW-0812">Transmembrane</keyword>
<keyword evidence="8" id="KW-1185">Reference proteome</keyword>
<comment type="subcellular location">
    <subcellularLocation>
        <location evidence="1">Membrane</location>
    </subcellularLocation>
</comment>
<dbReference type="STRING" id="34508.A0A4U5PHM6"/>
<keyword evidence="4 5" id="KW-0472">Membrane</keyword>
<feature type="domain" description="G-protein coupled receptors family 1 profile" evidence="6">
    <location>
        <begin position="28"/>
        <end position="244"/>
    </location>
</feature>
<dbReference type="PROSITE" id="PS50262">
    <property type="entry name" value="G_PROTEIN_RECEP_F1_2"/>
    <property type="match status" value="1"/>
</dbReference>
<proteinExistence type="predicted"/>
<dbReference type="SUPFAM" id="SSF81321">
    <property type="entry name" value="Family A G protein-coupled receptor-like"/>
    <property type="match status" value="1"/>
</dbReference>
<evidence type="ECO:0000256" key="4">
    <source>
        <dbReference type="ARBA" id="ARBA00023136"/>
    </source>
</evidence>
<dbReference type="EMBL" id="AZBU02000002">
    <property type="protein sequence ID" value="TKR96030.1"/>
    <property type="molecule type" value="Genomic_DNA"/>
</dbReference>
<dbReference type="InterPro" id="IPR017452">
    <property type="entry name" value="GPCR_Rhodpsn_7TM"/>
</dbReference>
<dbReference type="Gene3D" id="1.20.1070.10">
    <property type="entry name" value="Rhodopsin 7-helix transmembrane proteins"/>
    <property type="match status" value="1"/>
</dbReference>
<dbReference type="InterPro" id="IPR019428">
    <property type="entry name" value="7TM_GPCR_serpentine_rcpt_Str"/>
</dbReference>
<evidence type="ECO:0000256" key="5">
    <source>
        <dbReference type="SAM" id="Phobius"/>
    </source>
</evidence>
<dbReference type="Pfam" id="PF10326">
    <property type="entry name" value="7TM_GPCR_Str"/>
    <property type="match status" value="1"/>
</dbReference>
<feature type="transmembrane region" description="Helical" evidence="5">
    <location>
        <begin position="136"/>
        <end position="161"/>
    </location>
</feature>
<feature type="transmembrane region" description="Helical" evidence="5">
    <location>
        <begin position="237"/>
        <end position="266"/>
    </location>
</feature>